<protein>
    <submittedName>
        <fullName evidence="2">Uncharacterized protein</fullName>
    </submittedName>
</protein>
<accession>A0A6A2YVD9</accession>
<keyword evidence="3" id="KW-1185">Reference proteome</keyword>
<feature type="compositionally biased region" description="Polar residues" evidence="1">
    <location>
        <begin position="1"/>
        <end position="14"/>
    </location>
</feature>
<dbReference type="EMBL" id="VEPZ02001269">
    <property type="protein sequence ID" value="KAE8683353.1"/>
    <property type="molecule type" value="Genomic_DNA"/>
</dbReference>
<dbReference type="PANTHER" id="PTHR31052:SF3">
    <property type="entry name" value="COBRA-LIKE PROTEIN 7"/>
    <property type="match status" value="1"/>
</dbReference>
<dbReference type="PANTHER" id="PTHR31052">
    <property type="entry name" value="COBRA-LIKE PROTEIN 7"/>
    <property type="match status" value="1"/>
</dbReference>
<comment type="caution">
    <text evidence="2">The sequence shown here is derived from an EMBL/GenBank/DDBJ whole genome shotgun (WGS) entry which is preliminary data.</text>
</comment>
<name>A0A6A2YVD9_HIBSY</name>
<reference evidence="2" key="1">
    <citation type="submission" date="2019-09" db="EMBL/GenBank/DDBJ databases">
        <title>Draft genome information of white flower Hibiscus syriacus.</title>
        <authorList>
            <person name="Kim Y.-M."/>
        </authorList>
    </citation>
    <scope>NUCLEOTIDE SEQUENCE [LARGE SCALE GENOMIC DNA]</scope>
    <source>
        <strain evidence="2">YM2019G1</strain>
    </source>
</reference>
<evidence type="ECO:0000256" key="1">
    <source>
        <dbReference type="SAM" id="MobiDB-lite"/>
    </source>
</evidence>
<gene>
    <name evidence="2" type="ORF">F3Y22_tig00111208pilonHSYRG00012</name>
</gene>
<dbReference type="AlphaFoldDB" id="A0A6A2YVD9"/>
<evidence type="ECO:0000313" key="2">
    <source>
        <dbReference type="EMBL" id="KAE8683353.1"/>
    </source>
</evidence>
<feature type="region of interest" description="Disordered" evidence="1">
    <location>
        <begin position="1"/>
        <end position="20"/>
    </location>
</feature>
<dbReference type="Proteomes" id="UP000436088">
    <property type="component" value="Unassembled WGS sequence"/>
</dbReference>
<organism evidence="2 3">
    <name type="scientific">Hibiscus syriacus</name>
    <name type="common">Rose of Sharon</name>
    <dbReference type="NCBI Taxonomy" id="106335"/>
    <lineage>
        <taxon>Eukaryota</taxon>
        <taxon>Viridiplantae</taxon>
        <taxon>Streptophyta</taxon>
        <taxon>Embryophyta</taxon>
        <taxon>Tracheophyta</taxon>
        <taxon>Spermatophyta</taxon>
        <taxon>Magnoliopsida</taxon>
        <taxon>eudicotyledons</taxon>
        <taxon>Gunneridae</taxon>
        <taxon>Pentapetalae</taxon>
        <taxon>rosids</taxon>
        <taxon>malvids</taxon>
        <taxon>Malvales</taxon>
        <taxon>Malvaceae</taxon>
        <taxon>Malvoideae</taxon>
        <taxon>Hibiscus</taxon>
    </lineage>
</organism>
<sequence>MGSTYRLQLRNQAKPTDPKHQPYRFESVLKVLNNGDEKLKSWKVFVGFRNDEYLVSASNAVLADGTSLPANVGNGTVFAGYPMTDLKTAIETAGDLNQIQVQVKLLGTQFGVKPPNVPLPETIQLANDVHLS</sequence>
<evidence type="ECO:0000313" key="3">
    <source>
        <dbReference type="Proteomes" id="UP000436088"/>
    </source>
</evidence>
<proteinExistence type="predicted"/>